<dbReference type="InterPro" id="IPR036568">
    <property type="entry name" value="GGCT-like_sf"/>
</dbReference>
<gene>
    <name evidence="5" type="ORF">CR194_06270</name>
</gene>
<feature type="active site" description="Proton acceptor" evidence="2">
    <location>
        <position position="75"/>
    </location>
</feature>
<dbReference type="CDD" id="cd06661">
    <property type="entry name" value="GGCT_like"/>
    <property type="match status" value="2"/>
</dbReference>
<dbReference type="InterPro" id="IPR039126">
    <property type="entry name" value="GGACT"/>
</dbReference>
<feature type="domain" description="Gamma-glutamylcyclotransferase AIG2-like" evidence="4">
    <location>
        <begin position="6"/>
        <end position="125"/>
    </location>
</feature>
<dbReference type="AlphaFoldDB" id="A0A323TM58"/>
<dbReference type="InterPro" id="IPR013024">
    <property type="entry name" value="GGCT-like"/>
</dbReference>
<proteinExistence type="inferred from homology"/>
<dbReference type="Pfam" id="PF06094">
    <property type="entry name" value="GGACT"/>
    <property type="match status" value="1"/>
</dbReference>
<name>A0A323TM58_9BACI</name>
<evidence type="ECO:0000259" key="4">
    <source>
        <dbReference type="Pfam" id="PF06094"/>
    </source>
</evidence>
<evidence type="ECO:0000256" key="3">
    <source>
        <dbReference type="RuleBase" id="RU367036"/>
    </source>
</evidence>
<dbReference type="Gene3D" id="3.10.490.10">
    <property type="entry name" value="Gamma-glutamyl cyclotransferase-like"/>
    <property type="match status" value="2"/>
</dbReference>
<sequence>MKDTNVFVYGTLRKNESNHGLLKRAKLVSQQAKLKGSLFNTGQGYPALMLKGESYVYGEIYNVDDNILANLDVLEGYTPGRKDNLYERQEKQVETDIGIIDAWVYVLNAENDEHLVHHIPFQDWKVNQWYTSFNEVKYFAYGSCMDTARIKQAGMLDHFSKEVAVGRVKGYEFLYSFPRPDGARADIKEASGEDYVEGIVYTIPRDAVEYLFVREGVHSNNYRPTFIDVEIKGEIHEDVLTFSVIDKHPCTAPPEHYATEILRGAKGRLSNDYFVKLQTKLDSVGFTFSS</sequence>
<evidence type="ECO:0000256" key="2">
    <source>
        <dbReference type="PIRSR" id="PIRSR639126-1"/>
    </source>
</evidence>
<evidence type="ECO:0000313" key="6">
    <source>
        <dbReference type="Proteomes" id="UP000248214"/>
    </source>
</evidence>
<dbReference type="GO" id="GO:0061929">
    <property type="term" value="F:gamma-glutamylaminecyclotransferase activity"/>
    <property type="evidence" value="ECO:0007669"/>
    <property type="project" value="InterPro"/>
</dbReference>
<reference evidence="5 6" key="1">
    <citation type="submission" date="2017-10" db="EMBL/GenBank/DDBJ databases">
        <title>Bacillus sp. nov., a halophilic bacterium isolated from a Keqin Lake.</title>
        <authorList>
            <person name="Wang H."/>
        </authorList>
    </citation>
    <scope>NUCLEOTIDE SEQUENCE [LARGE SCALE GENOMIC DNA]</scope>
    <source>
        <strain evidence="5 6">KQ-12</strain>
    </source>
</reference>
<keyword evidence="5" id="KW-0808">Transferase</keyword>
<dbReference type="GO" id="GO:0005829">
    <property type="term" value="C:cytosol"/>
    <property type="evidence" value="ECO:0007669"/>
    <property type="project" value="TreeGrafter"/>
</dbReference>
<evidence type="ECO:0000256" key="1">
    <source>
        <dbReference type="ARBA" id="ARBA00008861"/>
    </source>
</evidence>
<accession>A0A323TM58</accession>
<dbReference type="RefSeq" id="WP_110608751.1">
    <property type="nucleotide sequence ID" value="NZ_PDOD01000001.1"/>
</dbReference>
<dbReference type="Proteomes" id="UP000248214">
    <property type="component" value="Unassembled WGS sequence"/>
</dbReference>
<dbReference type="GO" id="GO:0016740">
    <property type="term" value="F:transferase activity"/>
    <property type="evidence" value="ECO:0007669"/>
    <property type="project" value="UniProtKB-KW"/>
</dbReference>
<comment type="caution">
    <text evidence="5">The sequence shown here is derived from an EMBL/GenBank/DDBJ whole genome shotgun (WGS) entry which is preliminary data.</text>
</comment>
<dbReference type="SUPFAM" id="SSF110857">
    <property type="entry name" value="Gamma-glutamyl cyclotransferase-like"/>
    <property type="match status" value="2"/>
</dbReference>
<dbReference type="Pfam" id="PF13772">
    <property type="entry name" value="AIG2_2"/>
    <property type="match status" value="1"/>
</dbReference>
<dbReference type="EMBL" id="PDOD01000001">
    <property type="protein sequence ID" value="PYZ95116.1"/>
    <property type="molecule type" value="Genomic_DNA"/>
</dbReference>
<comment type="similarity">
    <text evidence="1 3">Belongs to the gamma-glutamylcyclotransferase family.</text>
</comment>
<protein>
    <recommendedName>
        <fullName evidence="3">Gamma-glutamylcyclotransferase family protein</fullName>
    </recommendedName>
</protein>
<dbReference type="OrthoDB" id="8538589at2"/>
<dbReference type="PANTHER" id="PTHR12510">
    <property type="entry name" value="TROPONIN C-AKIN-1 PROTEIN"/>
    <property type="match status" value="1"/>
</dbReference>
<dbReference type="InterPro" id="IPR009288">
    <property type="entry name" value="AIG2-like_dom"/>
</dbReference>
<organism evidence="5 6">
    <name type="scientific">Salipaludibacillus keqinensis</name>
    <dbReference type="NCBI Taxonomy" id="2045207"/>
    <lineage>
        <taxon>Bacteria</taxon>
        <taxon>Bacillati</taxon>
        <taxon>Bacillota</taxon>
        <taxon>Bacilli</taxon>
        <taxon>Bacillales</taxon>
        <taxon>Bacillaceae</taxon>
    </lineage>
</organism>
<keyword evidence="6" id="KW-1185">Reference proteome</keyword>
<evidence type="ECO:0000313" key="5">
    <source>
        <dbReference type="EMBL" id="PYZ95116.1"/>
    </source>
</evidence>
<dbReference type="PANTHER" id="PTHR12510:SF4">
    <property type="entry name" value="GAMMA-GLUTAMYLAMINECYCLOTRANSFERASE"/>
    <property type="match status" value="1"/>
</dbReference>